<protein>
    <recommendedName>
        <fullName evidence="7">DUF86 domain-containing protein</fullName>
    </recommendedName>
</protein>
<dbReference type="GO" id="GO:0110001">
    <property type="term" value="C:toxin-antitoxin complex"/>
    <property type="evidence" value="ECO:0007669"/>
    <property type="project" value="InterPro"/>
</dbReference>
<evidence type="ECO:0000313" key="5">
    <source>
        <dbReference type="EMBL" id="KKU58098.1"/>
    </source>
</evidence>
<keyword evidence="1" id="KW-1277">Toxin-antitoxin system</keyword>
<evidence type="ECO:0000256" key="3">
    <source>
        <dbReference type="ARBA" id="ARBA00022801"/>
    </source>
</evidence>
<evidence type="ECO:0000256" key="4">
    <source>
        <dbReference type="ARBA" id="ARBA00024207"/>
    </source>
</evidence>
<dbReference type="EMBL" id="LCNO01000006">
    <property type="protein sequence ID" value="KKU58098.1"/>
    <property type="molecule type" value="Genomic_DNA"/>
</dbReference>
<comment type="similarity">
    <text evidence="4">Belongs to the HepT RNase toxin family.</text>
</comment>
<dbReference type="NCBIfam" id="NF047751">
    <property type="entry name" value="HepT_toxin"/>
    <property type="match status" value="1"/>
</dbReference>
<reference evidence="5 6" key="1">
    <citation type="journal article" date="2015" name="Nature">
        <title>rRNA introns, odd ribosomes, and small enigmatic genomes across a large radiation of phyla.</title>
        <authorList>
            <person name="Brown C.T."/>
            <person name="Hug L.A."/>
            <person name="Thomas B.C."/>
            <person name="Sharon I."/>
            <person name="Castelle C.J."/>
            <person name="Singh A."/>
            <person name="Wilkins M.J."/>
            <person name="Williams K.H."/>
            <person name="Banfield J.F."/>
        </authorList>
    </citation>
    <scope>NUCLEOTIDE SEQUENCE [LARGE SCALE GENOMIC DNA]</scope>
</reference>
<organism evidence="5 6">
    <name type="scientific">Candidatus Amesbacteria bacterium GW2011_GWA2_47_11b</name>
    <dbReference type="NCBI Taxonomy" id="1618358"/>
    <lineage>
        <taxon>Bacteria</taxon>
        <taxon>Candidatus Amesiibacteriota</taxon>
    </lineage>
</organism>
<gene>
    <name evidence="5" type="ORF">UX80_C0006G0068</name>
</gene>
<keyword evidence="2" id="KW-0540">Nuclease</keyword>
<dbReference type="AlphaFoldDB" id="A0A0G1TVG9"/>
<dbReference type="GO" id="GO:0004540">
    <property type="term" value="F:RNA nuclease activity"/>
    <property type="evidence" value="ECO:0007669"/>
    <property type="project" value="InterPro"/>
</dbReference>
<dbReference type="InterPro" id="IPR008201">
    <property type="entry name" value="HepT-like"/>
</dbReference>
<proteinExistence type="inferred from homology"/>
<name>A0A0G1TVG9_9BACT</name>
<dbReference type="InterPro" id="IPR037038">
    <property type="entry name" value="HepT-like_sf"/>
</dbReference>
<evidence type="ECO:0000256" key="1">
    <source>
        <dbReference type="ARBA" id="ARBA00022649"/>
    </source>
</evidence>
<dbReference type="STRING" id="1618358.UX80_C0006G0068"/>
<comment type="caution">
    <text evidence="5">The sequence shown here is derived from an EMBL/GenBank/DDBJ whole genome shotgun (WGS) entry which is preliminary data.</text>
</comment>
<dbReference type="Pfam" id="PF01934">
    <property type="entry name" value="HepT-like"/>
    <property type="match status" value="1"/>
</dbReference>
<keyword evidence="3" id="KW-0378">Hydrolase</keyword>
<accession>A0A0G1TVG9</accession>
<evidence type="ECO:0000313" key="6">
    <source>
        <dbReference type="Proteomes" id="UP000034307"/>
    </source>
</evidence>
<evidence type="ECO:0008006" key="7">
    <source>
        <dbReference type="Google" id="ProtNLM"/>
    </source>
</evidence>
<dbReference type="PANTHER" id="PTHR33397">
    <property type="entry name" value="UPF0331 PROTEIN YUTE"/>
    <property type="match status" value="1"/>
</dbReference>
<dbReference type="PANTHER" id="PTHR33397:SF5">
    <property type="entry name" value="RNASE YUTE-RELATED"/>
    <property type="match status" value="1"/>
</dbReference>
<evidence type="ECO:0000256" key="2">
    <source>
        <dbReference type="ARBA" id="ARBA00022722"/>
    </source>
</evidence>
<dbReference type="Proteomes" id="UP000034307">
    <property type="component" value="Unassembled WGS sequence"/>
</dbReference>
<sequence>MTELDNVDKLKLRLAKLAEFVADLEKFQGVTQRELESDKSKAREVDRTFELASECVLDIARLIVSDQRLPIPEDSRGYVLALGGAGILDGKFAEGFSKIAGFRNILVHMYLDIDYGKVVEKLGRLKDFDTFARGVAGYYEMKS</sequence>
<dbReference type="Gene3D" id="1.20.120.580">
    <property type="entry name" value="bsu32300-like"/>
    <property type="match status" value="1"/>
</dbReference>
<dbReference type="InterPro" id="IPR052379">
    <property type="entry name" value="Type_VII_TA_RNase"/>
</dbReference>
<dbReference type="GO" id="GO:0016787">
    <property type="term" value="F:hydrolase activity"/>
    <property type="evidence" value="ECO:0007669"/>
    <property type="project" value="UniProtKB-KW"/>
</dbReference>